<organism evidence="1 2">
    <name type="scientific">Trueperella pyogenes</name>
    <dbReference type="NCBI Taxonomy" id="1661"/>
    <lineage>
        <taxon>Bacteria</taxon>
        <taxon>Bacillati</taxon>
        <taxon>Actinomycetota</taxon>
        <taxon>Actinomycetes</taxon>
        <taxon>Actinomycetales</taxon>
        <taxon>Actinomycetaceae</taxon>
        <taxon>Trueperella</taxon>
    </lineage>
</organism>
<dbReference type="PANTHER" id="PTHR40275:SF1">
    <property type="entry name" value="SSL7038 PROTEIN"/>
    <property type="match status" value="1"/>
</dbReference>
<dbReference type="InterPro" id="IPR010982">
    <property type="entry name" value="Lambda_DNA-bd_dom_sf"/>
</dbReference>
<dbReference type="PANTHER" id="PTHR40275">
    <property type="entry name" value="SSL7038 PROTEIN"/>
    <property type="match status" value="1"/>
</dbReference>
<dbReference type="Proteomes" id="UP000275951">
    <property type="component" value="Chromosome"/>
</dbReference>
<dbReference type="EMBL" id="CP033905">
    <property type="protein sequence ID" value="AZR06835.1"/>
    <property type="molecule type" value="Genomic_DNA"/>
</dbReference>
<dbReference type="SUPFAM" id="SSF47413">
    <property type="entry name" value="lambda repressor-like DNA-binding domains"/>
    <property type="match status" value="1"/>
</dbReference>
<dbReference type="AlphaFoldDB" id="A0A3Q9GMA1"/>
<sequence>MGVKISTWDASEYLETKEDIAAYLNAALEEGDPALLQVALGDVAKARGVTAIAREAGVGRESLYKSLSENGNPSWRTITKVLTALGLKIEVKAIALA</sequence>
<dbReference type="InterPro" id="IPR014057">
    <property type="entry name" value="HI1420"/>
</dbReference>
<reference evidence="1 2" key="1">
    <citation type="submission" date="2018-11" db="EMBL/GenBank/DDBJ databases">
        <title>Multidrug-resistant genes are associated with an 42-kb island TGI1 carrying a complex class 1 integron in a Trueperella pyogenes.</title>
        <authorList>
            <person name="Dong W."/>
        </authorList>
    </citation>
    <scope>NUCLEOTIDE SEQUENCE [LARGE SCALE GENOMIC DNA]</scope>
    <source>
        <strain evidence="1 2">TP4</strain>
    </source>
</reference>
<accession>A0A3Q9GMA1</accession>
<dbReference type="RefSeq" id="WP_108726551.1">
    <property type="nucleotide sequence ID" value="NZ_CP029001.1"/>
</dbReference>
<dbReference type="GO" id="GO:0003677">
    <property type="term" value="F:DNA binding"/>
    <property type="evidence" value="ECO:0007669"/>
    <property type="project" value="InterPro"/>
</dbReference>
<evidence type="ECO:0000313" key="1">
    <source>
        <dbReference type="EMBL" id="AZR06835.1"/>
    </source>
</evidence>
<name>A0A3Q9GMA1_9ACTO</name>
<gene>
    <name evidence="1" type="ORF">EBQ10_05685</name>
</gene>
<proteinExistence type="predicted"/>
<dbReference type="Pfam" id="PF21716">
    <property type="entry name" value="dnstrm_HI1420"/>
    <property type="match status" value="1"/>
</dbReference>
<evidence type="ECO:0000313" key="2">
    <source>
        <dbReference type="Proteomes" id="UP000275951"/>
    </source>
</evidence>
<dbReference type="NCBIfam" id="TIGR02684">
    <property type="entry name" value="dnstrm_HI1420"/>
    <property type="match status" value="1"/>
</dbReference>
<protein>
    <submittedName>
        <fullName evidence="1">Putative addiction module antidote protein</fullName>
    </submittedName>
</protein>